<evidence type="ECO:0000313" key="2">
    <source>
        <dbReference type="Proteomes" id="UP000448943"/>
    </source>
</evidence>
<protein>
    <submittedName>
        <fullName evidence="1">DUF2634 domain-containing protein</fullName>
    </submittedName>
</protein>
<keyword evidence="2" id="KW-1185">Reference proteome</keyword>
<dbReference type="InterPro" id="IPR020288">
    <property type="entry name" value="Sheath_initiator"/>
</dbReference>
<dbReference type="Proteomes" id="UP000448943">
    <property type="component" value="Unassembled WGS sequence"/>
</dbReference>
<dbReference type="OrthoDB" id="89089at2"/>
<reference evidence="1 2" key="1">
    <citation type="submission" date="2019-01" db="EMBL/GenBank/DDBJ databases">
        <title>Chengkuizengella sp. nov., isolated from deep-sea sediment of East Pacific Ocean.</title>
        <authorList>
            <person name="Yang J."/>
            <person name="Lai Q."/>
            <person name="Shao Z."/>
        </authorList>
    </citation>
    <scope>NUCLEOTIDE SEQUENCE [LARGE SCALE GENOMIC DNA]</scope>
    <source>
        <strain evidence="1 2">YPA3-1-1</strain>
    </source>
</reference>
<dbReference type="EMBL" id="SIJB01000044">
    <property type="protein sequence ID" value="NBI30904.1"/>
    <property type="molecule type" value="Genomic_DNA"/>
</dbReference>
<dbReference type="AlphaFoldDB" id="A0A6N9Q8G1"/>
<name>A0A6N9Q8G1_9BACL</name>
<proteinExistence type="predicted"/>
<organism evidence="1 2">
    <name type="scientific">Chengkuizengella marina</name>
    <dbReference type="NCBI Taxonomy" id="2507566"/>
    <lineage>
        <taxon>Bacteria</taxon>
        <taxon>Bacillati</taxon>
        <taxon>Bacillota</taxon>
        <taxon>Bacilli</taxon>
        <taxon>Bacillales</taxon>
        <taxon>Paenibacillaceae</taxon>
        <taxon>Chengkuizengella</taxon>
    </lineage>
</organism>
<sequence>MSLPKIAALEFEIKQTNEVESVHKTYVWDYETRDLKVVGGKLVEATEVEYVKEWCKKALSTIKYSSIYDNAEYGSEHHSLIGTTFKAEFLKSEIERMIKEALLQNDSITRVDSFSLSQSGSWLTISFSVHSIYGTLEQEVMI</sequence>
<dbReference type="RefSeq" id="WP_160647716.1">
    <property type="nucleotide sequence ID" value="NZ_SIJB01000044.1"/>
</dbReference>
<comment type="caution">
    <text evidence="1">The sequence shown here is derived from an EMBL/GenBank/DDBJ whole genome shotgun (WGS) entry which is preliminary data.</text>
</comment>
<accession>A0A6N9Q8G1</accession>
<gene>
    <name evidence="1" type="ORF">ERL59_18295</name>
</gene>
<evidence type="ECO:0000313" key="1">
    <source>
        <dbReference type="EMBL" id="NBI30904.1"/>
    </source>
</evidence>
<dbReference type="Pfam" id="PF10934">
    <property type="entry name" value="Sheath_initiator"/>
    <property type="match status" value="1"/>
</dbReference>